<organism evidence="2 3">
    <name type="scientific">Oryza sativa subsp. japonica</name>
    <name type="common">Rice</name>
    <dbReference type="NCBI Taxonomy" id="39947"/>
    <lineage>
        <taxon>Eukaryota</taxon>
        <taxon>Viridiplantae</taxon>
        <taxon>Streptophyta</taxon>
        <taxon>Embryophyta</taxon>
        <taxon>Tracheophyta</taxon>
        <taxon>Spermatophyta</taxon>
        <taxon>Magnoliopsida</taxon>
        <taxon>Liliopsida</taxon>
        <taxon>Poales</taxon>
        <taxon>Poaceae</taxon>
        <taxon>BOP clade</taxon>
        <taxon>Oryzoideae</taxon>
        <taxon>Oryzeae</taxon>
        <taxon>Oryzinae</taxon>
        <taxon>Oryza</taxon>
        <taxon>Oryza sativa</taxon>
    </lineage>
</organism>
<feature type="compositionally biased region" description="Basic residues" evidence="1">
    <location>
        <begin position="65"/>
        <end position="78"/>
    </location>
</feature>
<keyword evidence="3" id="KW-1185">Reference proteome</keyword>
<feature type="non-terminal residue" evidence="2">
    <location>
        <position position="135"/>
    </location>
</feature>
<evidence type="ECO:0000313" key="2">
    <source>
        <dbReference type="EMBL" id="BAS92933.1"/>
    </source>
</evidence>
<reference evidence="2 3" key="2">
    <citation type="journal article" date="2013" name="Plant Cell Physiol.">
        <title>Rice Annotation Project Database (RAP-DB): an integrative and interactive database for rice genomics.</title>
        <authorList>
            <person name="Sakai H."/>
            <person name="Lee S.S."/>
            <person name="Tanaka T."/>
            <person name="Numa H."/>
            <person name="Kim J."/>
            <person name="Kawahara Y."/>
            <person name="Wakimoto H."/>
            <person name="Yang C.C."/>
            <person name="Iwamoto M."/>
            <person name="Abe T."/>
            <person name="Yamada Y."/>
            <person name="Muto A."/>
            <person name="Inokuchi H."/>
            <person name="Ikemura T."/>
            <person name="Matsumoto T."/>
            <person name="Sasaki T."/>
            <person name="Itoh T."/>
        </authorList>
    </citation>
    <scope>NUCLEOTIDE SEQUENCE [LARGE SCALE GENOMIC DNA]</scope>
    <source>
        <strain evidence="3">cv. Nipponbare</strain>
    </source>
</reference>
<gene>
    <name evidence="2" type="ordered locus">Os05g0234366</name>
    <name evidence="2" type="ORF">OSNPB_050234366</name>
</gene>
<feature type="compositionally biased region" description="Pro residues" evidence="1">
    <location>
        <begin position="17"/>
        <end position="28"/>
    </location>
</feature>
<evidence type="ECO:0000256" key="1">
    <source>
        <dbReference type="SAM" id="MobiDB-lite"/>
    </source>
</evidence>
<feature type="region of interest" description="Disordered" evidence="1">
    <location>
        <begin position="1"/>
        <end position="29"/>
    </location>
</feature>
<protein>
    <submittedName>
        <fullName evidence="2">Os05g0234366 protein</fullName>
    </submittedName>
</protein>
<reference evidence="2 3" key="3">
    <citation type="journal article" date="2013" name="Rice">
        <title>Improvement of the Oryza sativa Nipponbare reference genome using next generation sequence and optical map data.</title>
        <authorList>
            <person name="Kawahara Y."/>
            <person name="de la Bastide M."/>
            <person name="Hamilton J.P."/>
            <person name="Kanamori H."/>
            <person name="McCombie W.R."/>
            <person name="Ouyang S."/>
            <person name="Schwartz D.C."/>
            <person name="Tanaka T."/>
            <person name="Wu J."/>
            <person name="Zhou S."/>
            <person name="Childs K.L."/>
            <person name="Davidson R.M."/>
            <person name="Lin H."/>
            <person name="Quesada-Ocampo L."/>
            <person name="Vaillancourt B."/>
            <person name="Sakai H."/>
            <person name="Lee S.S."/>
            <person name="Kim J."/>
            <person name="Numa H."/>
            <person name="Itoh T."/>
            <person name="Buell C.R."/>
            <person name="Matsumoto T."/>
        </authorList>
    </citation>
    <scope>NUCLEOTIDE SEQUENCE [LARGE SCALE GENOMIC DNA]</scope>
    <source>
        <strain evidence="3">cv. Nipponbare</strain>
    </source>
</reference>
<feature type="region of interest" description="Disordered" evidence="1">
    <location>
        <begin position="51"/>
        <end position="83"/>
    </location>
</feature>
<dbReference type="AlphaFoldDB" id="A0A0P0WJJ4"/>
<name>A0A0P0WJJ4_ORYSJ</name>
<sequence>RLRQSASLRLPHRRRPPPSPPAPTPPHAYPIAVAVVGPAFSAADSHKTYPAADVSTRLPPPTLTLRRRSPPPLPRHRSPTPELRCICRTSPRSASLQDWRHGRGRRSRSPIGIAITGDDIVASNLRSCLHRLRRC</sequence>
<dbReference type="EMBL" id="AP014961">
    <property type="protein sequence ID" value="BAS92933.1"/>
    <property type="molecule type" value="Genomic_DNA"/>
</dbReference>
<evidence type="ECO:0000313" key="3">
    <source>
        <dbReference type="Proteomes" id="UP000059680"/>
    </source>
</evidence>
<accession>A0A0P0WJJ4</accession>
<reference evidence="3" key="1">
    <citation type="journal article" date="2005" name="Nature">
        <title>The map-based sequence of the rice genome.</title>
        <authorList>
            <consortium name="International rice genome sequencing project (IRGSP)"/>
            <person name="Matsumoto T."/>
            <person name="Wu J."/>
            <person name="Kanamori H."/>
            <person name="Katayose Y."/>
            <person name="Fujisawa M."/>
            <person name="Namiki N."/>
            <person name="Mizuno H."/>
            <person name="Yamamoto K."/>
            <person name="Antonio B.A."/>
            <person name="Baba T."/>
            <person name="Sakata K."/>
            <person name="Nagamura Y."/>
            <person name="Aoki H."/>
            <person name="Arikawa K."/>
            <person name="Arita K."/>
            <person name="Bito T."/>
            <person name="Chiden Y."/>
            <person name="Fujitsuka N."/>
            <person name="Fukunaka R."/>
            <person name="Hamada M."/>
            <person name="Harada C."/>
            <person name="Hayashi A."/>
            <person name="Hijishita S."/>
            <person name="Honda M."/>
            <person name="Hosokawa S."/>
            <person name="Ichikawa Y."/>
            <person name="Idonuma A."/>
            <person name="Iijima M."/>
            <person name="Ikeda M."/>
            <person name="Ikeno M."/>
            <person name="Ito K."/>
            <person name="Ito S."/>
            <person name="Ito T."/>
            <person name="Ito Y."/>
            <person name="Ito Y."/>
            <person name="Iwabuchi A."/>
            <person name="Kamiya K."/>
            <person name="Karasawa W."/>
            <person name="Kurita K."/>
            <person name="Katagiri S."/>
            <person name="Kikuta A."/>
            <person name="Kobayashi H."/>
            <person name="Kobayashi N."/>
            <person name="Machita K."/>
            <person name="Maehara T."/>
            <person name="Masukawa M."/>
            <person name="Mizubayashi T."/>
            <person name="Mukai Y."/>
            <person name="Nagasaki H."/>
            <person name="Nagata Y."/>
            <person name="Naito S."/>
            <person name="Nakashima M."/>
            <person name="Nakama Y."/>
            <person name="Nakamichi Y."/>
            <person name="Nakamura M."/>
            <person name="Meguro A."/>
            <person name="Negishi M."/>
            <person name="Ohta I."/>
            <person name="Ohta T."/>
            <person name="Okamoto M."/>
            <person name="Ono N."/>
            <person name="Saji S."/>
            <person name="Sakaguchi M."/>
            <person name="Sakai K."/>
            <person name="Shibata M."/>
            <person name="Shimokawa T."/>
            <person name="Song J."/>
            <person name="Takazaki Y."/>
            <person name="Terasawa K."/>
            <person name="Tsugane M."/>
            <person name="Tsuji K."/>
            <person name="Ueda S."/>
            <person name="Waki K."/>
            <person name="Yamagata H."/>
            <person name="Yamamoto M."/>
            <person name="Yamamoto S."/>
            <person name="Yamane H."/>
            <person name="Yoshiki S."/>
            <person name="Yoshihara R."/>
            <person name="Yukawa K."/>
            <person name="Zhong H."/>
            <person name="Yano M."/>
            <person name="Yuan Q."/>
            <person name="Ouyang S."/>
            <person name="Liu J."/>
            <person name="Jones K.M."/>
            <person name="Gansberger K."/>
            <person name="Moffat K."/>
            <person name="Hill J."/>
            <person name="Bera J."/>
            <person name="Fadrosh D."/>
            <person name="Jin S."/>
            <person name="Johri S."/>
            <person name="Kim M."/>
            <person name="Overton L."/>
            <person name="Reardon M."/>
            <person name="Tsitrin T."/>
            <person name="Vuong H."/>
            <person name="Weaver B."/>
            <person name="Ciecko A."/>
            <person name="Tallon L."/>
            <person name="Jackson J."/>
            <person name="Pai G."/>
            <person name="Aken S.V."/>
            <person name="Utterback T."/>
            <person name="Reidmuller S."/>
            <person name="Feldblyum T."/>
            <person name="Hsiao J."/>
            <person name="Zismann V."/>
            <person name="Iobst S."/>
            <person name="de Vazeille A.R."/>
            <person name="Buell C.R."/>
            <person name="Ying K."/>
            <person name="Li Y."/>
            <person name="Lu T."/>
            <person name="Huang Y."/>
            <person name="Zhao Q."/>
            <person name="Feng Q."/>
            <person name="Zhang L."/>
            <person name="Zhu J."/>
            <person name="Weng Q."/>
            <person name="Mu J."/>
            <person name="Lu Y."/>
            <person name="Fan D."/>
            <person name="Liu Y."/>
            <person name="Guan J."/>
            <person name="Zhang Y."/>
            <person name="Yu S."/>
            <person name="Liu X."/>
            <person name="Zhang Y."/>
            <person name="Hong G."/>
            <person name="Han B."/>
            <person name="Choisne N."/>
            <person name="Demange N."/>
            <person name="Orjeda G."/>
            <person name="Samain S."/>
            <person name="Cattolico L."/>
            <person name="Pelletier E."/>
            <person name="Couloux A."/>
            <person name="Segurens B."/>
            <person name="Wincker P."/>
            <person name="D'Hont A."/>
            <person name="Scarpelli C."/>
            <person name="Weissenbach J."/>
            <person name="Salanoubat M."/>
            <person name="Quetier F."/>
            <person name="Yu Y."/>
            <person name="Kim H.R."/>
            <person name="Rambo T."/>
            <person name="Currie J."/>
            <person name="Collura K."/>
            <person name="Luo M."/>
            <person name="Yang T."/>
            <person name="Ammiraju J.S.S."/>
            <person name="Engler F."/>
            <person name="Soderlund C."/>
            <person name="Wing R.A."/>
            <person name="Palmer L.E."/>
            <person name="de la Bastide M."/>
            <person name="Spiegel L."/>
            <person name="Nascimento L."/>
            <person name="Zutavern T."/>
            <person name="O'Shaughnessy A."/>
            <person name="Dike S."/>
            <person name="Dedhia N."/>
            <person name="Preston R."/>
            <person name="Balija V."/>
            <person name="McCombie W.R."/>
            <person name="Chow T."/>
            <person name="Chen H."/>
            <person name="Chung M."/>
            <person name="Chen C."/>
            <person name="Shaw J."/>
            <person name="Wu H."/>
            <person name="Hsiao K."/>
            <person name="Chao Y."/>
            <person name="Chu M."/>
            <person name="Cheng C."/>
            <person name="Hour A."/>
            <person name="Lee P."/>
            <person name="Lin S."/>
            <person name="Lin Y."/>
            <person name="Liou J."/>
            <person name="Liu S."/>
            <person name="Hsing Y."/>
            <person name="Raghuvanshi S."/>
            <person name="Mohanty A."/>
            <person name="Bharti A.K."/>
            <person name="Gaur A."/>
            <person name="Gupta V."/>
            <person name="Kumar D."/>
            <person name="Ravi V."/>
            <person name="Vij S."/>
            <person name="Kapur A."/>
            <person name="Khurana P."/>
            <person name="Khurana P."/>
            <person name="Khurana J.P."/>
            <person name="Tyagi A.K."/>
            <person name="Gaikwad K."/>
            <person name="Singh A."/>
            <person name="Dalal V."/>
            <person name="Srivastava S."/>
            <person name="Dixit A."/>
            <person name="Pal A.K."/>
            <person name="Ghazi I.A."/>
            <person name="Yadav M."/>
            <person name="Pandit A."/>
            <person name="Bhargava A."/>
            <person name="Sureshbabu K."/>
            <person name="Batra K."/>
            <person name="Sharma T.R."/>
            <person name="Mohapatra T."/>
            <person name="Singh N.K."/>
            <person name="Messing J."/>
            <person name="Nelson A.B."/>
            <person name="Fuks G."/>
            <person name="Kavchok S."/>
            <person name="Keizer G."/>
            <person name="Linton E."/>
            <person name="Llaca V."/>
            <person name="Song R."/>
            <person name="Tanyolac B."/>
            <person name="Young S."/>
            <person name="Ho-Il K."/>
            <person name="Hahn J.H."/>
            <person name="Sangsakoo G."/>
            <person name="Vanavichit A."/>
            <person name="de Mattos Luiz.A.T."/>
            <person name="Zimmer P.D."/>
            <person name="Malone G."/>
            <person name="Dellagostin O."/>
            <person name="de Oliveira A.C."/>
            <person name="Bevan M."/>
            <person name="Bancroft I."/>
            <person name="Minx P."/>
            <person name="Cordum H."/>
            <person name="Wilson R."/>
            <person name="Cheng Z."/>
            <person name="Jin W."/>
            <person name="Jiang J."/>
            <person name="Leong S.A."/>
            <person name="Iwama H."/>
            <person name="Gojobori T."/>
            <person name="Itoh T."/>
            <person name="Niimura Y."/>
            <person name="Fujii Y."/>
            <person name="Habara T."/>
            <person name="Sakai H."/>
            <person name="Sato Y."/>
            <person name="Wilson G."/>
            <person name="Kumar K."/>
            <person name="McCouch S."/>
            <person name="Juretic N."/>
            <person name="Hoen D."/>
            <person name="Wright S."/>
            <person name="Bruskiewich R."/>
            <person name="Bureau T."/>
            <person name="Miyao A."/>
            <person name="Hirochika H."/>
            <person name="Nishikawa T."/>
            <person name="Kadowaki K."/>
            <person name="Sugiura M."/>
            <person name="Burr B."/>
            <person name="Sasaki T."/>
        </authorList>
    </citation>
    <scope>NUCLEOTIDE SEQUENCE [LARGE SCALE GENOMIC DNA]</scope>
    <source>
        <strain evidence="3">cv. Nipponbare</strain>
    </source>
</reference>
<dbReference type="InParanoid" id="A0A0P0WJJ4"/>
<dbReference type="Gramene" id="Os05t0234366-00">
    <property type="protein sequence ID" value="Os05t0234366-00"/>
    <property type="gene ID" value="Os05g0234366"/>
</dbReference>
<proteinExistence type="predicted"/>
<dbReference type="Proteomes" id="UP000059680">
    <property type="component" value="Chromosome 5"/>
</dbReference>
<dbReference type="PaxDb" id="39947-A0A0P0WJJ4"/>